<dbReference type="Proteomes" id="UP001187192">
    <property type="component" value="Unassembled WGS sequence"/>
</dbReference>
<dbReference type="EMBL" id="BTGU01018795">
    <property type="protein sequence ID" value="GMN70722.1"/>
    <property type="molecule type" value="Genomic_DNA"/>
</dbReference>
<evidence type="ECO:0000313" key="3">
    <source>
        <dbReference type="Proteomes" id="UP001187192"/>
    </source>
</evidence>
<organism evidence="1 3">
    <name type="scientific">Ficus carica</name>
    <name type="common">Common fig</name>
    <dbReference type="NCBI Taxonomy" id="3494"/>
    <lineage>
        <taxon>Eukaryota</taxon>
        <taxon>Viridiplantae</taxon>
        <taxon>Streptophyta</taxon>
        <taxon>Embryophyta</taxon>
        <taxon>Tracheophyta</taxon>
        <taxon>Spermatophyta</taxon>
        <taxon>Magnoliopsida</taxon>
        <taxon>eudicotyledons</taxon>
        <taxon>Gunneridae</taxon>
        <taxon>Pentapetalae</taxon>
        <taxon>rosids</taxon>
        <taxon>fabids</taxon>
        <taxon>Rosales</taxon>
        <taxon>Moraceae</taxon>
        <taxon>Ficeae</taxon>
        <taxon>Ficus</taxon>
    </lineage>
</organism>
<dbReference type="AlphaFoldDB" id="A0AA88ECT8"/>
<sequence length="31" mass="3535">MVRTPEFPVIGLLRFANRTGLLSLSVFYHIS</sequence>
<dbReference type="EMBL" id="BTGU01018793">
    <property type="protein sequence ID" value="GMN70720.1"/>
    <property type="molecule type" value="Genomic_DNA"/>
</dbReference>
<keyword evidence="3" id="KW-1185">Reference proteome</keyword>
<comment type="caution">
    <text evidence="1">The sequence shown here is derived from an EMBL/GenBank/DDBJ whole genome shotgun (WGS) entry which is preliminary data.</text>
</comment>
<proteinExistence type="predicted"/>
<evidence type="ECO:0000313" key="1">
    <source>
        <dbReference type="EMBL" id="GMN70720.1"/>
    </source>
</evidence>
<evidence type="ECO:0000313" key="2">
    <source>
        <dbReference type="EMBL" id="GMN70722.1"/>
    </source>
</evidence>
<protein>
    <submittedName>
        <fullName evidence="1">Uncharacterized protein</fullName>
    </submittedName>
</protein>
<name>A0AA88ECT8_FICCA</name>
<reference evidence="1" key="1">
    <citation type="submission" date="2023-07" db="EMBL/GenBank/DDBJ databases">
        <title>draft genome sequence of fig (Ficus carica).</title>
        <authorList>
            <person name="Takahashi T."/>
            <person name="Nishimura K."/>
        </authorList>
    </citation>
    <scope>NUCLEOTIDE SEQUENCE</scope>
</reference>
<accession>A0AA88ECT8</accession>
<gene>
    <name evidence="1" type="ORF">TIFTF001_055861</name>
    <name evidence="2" type="ORF">TIFTF001_055863</name>
</gene>
<feature type="non-terminal residue" evidence="1">
    <location>
        <position position="31"/>
    </location>
</feature>